<feature type="transmembrane region" description="Helical" evidence="8">
    <location>
        <begin position="497"/>
        <end position="515"/>
    </location>
</feature>
<dbReference type="Proteomes" id="UP000193411">
    <property type="component" value="Unassembled WGS sequence"/>
</dbReference>
<sequence length="857" mass="92750">MNPTSIILLALIVACAIGFAAASTTTVRVFVPAAAFGKDPWASTALLRQAFTARTGIAIEFVPLGAVSTTYVSSAIQTLLATQSSYIDVILMDVVWVGNYGDHLLPLDDDSGIAAALQPHNPQNIAAGVYHNKLRRAVFTNGHAQSLRIHQSSHDVGQMESMISAILPGVRQSKPTFLGISNHINPEEGFTCNILEWLASESAGTVLEPDGTLSSFDLSSPIGQRVLNVAHRWRRWNQNGWLQVGMSQAATANQWVKGNTLFLRHWPYVSSTTRDANVTWPWRMSMLPGNVATLGGWMWGVSKYSTQQVAAKKVLELFAGIEWQKVRAVAEGNAPTITALYNDSDVCAVLPICDLAPRFKVVRRPSSAAGMQYTQVSAAIYNHFFDIVRGYAGSIAATLDGMNRDIARILSIDVLGRPTNVQLHNFSVVAFGIVAIIMALALMASLALFAVTRTTSVVGNLGLPSFLAPSTIGLIMQLTLIITTAGVPNSATCYARYWIHGIGYTLAIMSVAMRNHHIWSTSLNPFLKKRNPSSRVVLTTVVAPLVVTFAILIGFTASGAIDANDIKLSKSRYYECKSLDPNIDSAAHIVWYIWLGVQMLTALWTGLKASKLATAPQEPKATMICLANAAMLAIVILPFIDLGLVDQSTSYILRSILIEVPIATFILVFLAPRLLLAWQHWRHPTSLGAASEQHFAQADMSAGLETMHLSSSTPHYNIPNPNAVSHTAVATPAPTHGVSSPIKPAAASRAVNVHAIAQASRHFVPRLLGFMRPWKLMRLYLLQSEGLLVLHDLSKPLSAIHGVAVPVDLVDRVRPHSQTDNQFVILLKDGLTCEVMVASSDESQRWVAAIAGAVSGK</sequence>
<dbReference type="STRING" id="765915.A0A1Y2HPL8"/>
<evidence type="ECO:0000259" key="10">
    <source>
        <dbReference type="Pfam" id="PF00003"/>
    </source>
</evidence>
<evidence type="ECO:0000256" key="6">
    <source>
        <dbReference type="ARBA" id="ARBA00022989"/>
    </source>
</evidence>
<proteinExistence type="inferred from homology"/>
<evidence type="ECO:0000256" key="1">
    <source>
        <dbReference type="ARBA" id="ARBA00004141"/>
    </source>
</evidence>
<keyword evidence="3" id="KW-0813">Transport</keyword>
<keyword evidence="7 8" id="KW-0472">Membrane</keyword>
<keyword evidence="12" id="KW-1185">Reference proteome</keyword>
<comment type="subcellular location">
    <subcellularLocation>
        <location evidence="1">Membrane</location>
        <topology evidence="1">Multi-pass membrane protein</topology>
    </subcellularLocation>
</comment>
<evidence type="ECO:0000256" key="7">
    <source>
        <dbReference type="ARBA" id="ARBA00023136"/>
    </source>
</evidence>
<feature type="transmembrane region" description="Helical" evidence="8">
    <location>
        <begin position="536"/>
        <end position="561"/>
    </location>
</feature>
<dbReference type="InterPro" id="IPR050490">
    <property type="entry name" value="Bact_solute-bd_prot1"/>
</dbReference>
<name>A0A1Y2HPL8_9FUNG</name>
<feature type="transmembrane region" description="Helical" evidence="8">
    <location>
        <begin position="621"/>
        <end position="640"/>
    </location>
</feature>
<keyword evidence="4 8" id="KW-0812">Transmembrane</keyword>
<dbReference type="AlphaFoldDB" id="A0A1Y2HPL8"/>
<evidence type="ECO:0000256" key="4">
    <source>
        <dbReference type="ARBA" id="ARBA00022692"/>
    </source>
</evidence>
<gene>
    <name evidence="11" type="ORF">BCR44DRAFT_1512352</name>
</gene>
<evidence type="ECO:0000256" key="3">
    <source>
        <dbReference type="ARBA" id="ARBA00022448"/>
    </source>
</evidence>
<dbReference type="Pfam" id="PF00003">
    <property type="entry name" value="7tm_3"/>
    <property type="match status" value="1"/>
</dbReference>
<feature type="domain" description="G-protein coupled receptors family 3 profile" evidence="10">
    <location>
        <begin position="427"/>
        <end position="672"/>
    </location>
</feature>
<evidence type="ECO:0000256" key="5">
    <source>
        <dbReference type="ARBA" id="ARBA00022729"/>
    </source>
</evidence>
<comment type="caution">
    <text evidence="11">The sequence shown here is derived from an EMBL/GenBank/DDBJ whole genome shotgun (WGS) entry which is preliminary data.</text>
</comment>
<feature type="transmembrane region" description="Helical" evidence="8">
    <location>
        <begin position="589"/>
        <end position="609"/>
    </location>
</feature>
<protein>
    <recommendedName>
        <fullName evidence="10">G-protein coupled receptors family 3 profile domain-containing protein</fullName>
    </recommendedName>
</protein>
<accession>A0A1Y2HPL8</accession>
<dbReference type="InterPro" id="IPR017978">
    <property type="entry name" value="GPCR_3_C"/>
</dbReference>
<dbReference type="Gene3D" id="3.40.190.10">
    <property type="entry name" value="Periplasmic binding protein-like II"/>
    <property type="match status" value="2"/>
</dbReference>
<dbReference type="PANTHER" id="PTHR43649">
    <property type="entry name" value="ARABINOSE-BINDING PROTEIN-RELATED"/>
    <property type="match status" value="1"/>
</dbReference>
<evidence type="ECO:0000313" key="12">
    <source>
        <dbReference type="Proteomes" id="UP000193411"/>
    </source>
</evidence>
<dbReference type="EMBL" id="MCFL01000016">
    <property type="protein sequence ID" value="ORZ36530.1"/>
    <property type="molecule type" value="Genomic_DNA"/>
</dbReference>
<evidence type="ECO:0000256" key="9">
    <source>
        <dbReference type="SAM" id="SignalP"/>
    </source>
</evidence>
<dbReference type="PANTHER" id="PTHR43649:SF34">
    <property type="entry name" value="ABC TRANSPORTER PERIPLASMIC-BINDING PROTEIN YCJN-RELATED"/>
    <property type="match status" value="1"/>
</dbReference>
<evidence type="ECO:0000256" key="8">
    <source>
        <dbReference type="SAM" id="Phobius"/>
    </source>
</evidence>
<dbReference type="GO" id="GO:0016020">
    <property type="term" value="C:membrane"/>
    <property type="evidence" value="ECO:0007669"/>
    <property type="project" value="UniProtKB-SubCell"/>
</dbReference>
<feature type="chain" id="PRO_5012056357" description="G-protein coupled receptors family 3 profile domain-containing protein" evidence="9">
    <location>
        <begin position="23"/>
        <end position="857"/>
    </location>
</feature>
<organism evidence="11 12">
    <name type="scientific">Catenaria anguillulae PL171</name>
    <dbReference type="NCBI Taxonomy" id="765915"/>
    <lineage>
        <taxon>Eukaryota</taxon>
        <taxon>Fungi</taxon>
        <taxon>Fungi incertae sedis</taxon>
        <taxon>Blastocladiomycota</taxon>
        <taxon>Blastocladiomycetes</taxon>
        <taxon>Blastocladiales</taxon>
        <taxon>Catenariaceae</taxon>
        <taxon>Catenaria</taxon>
    </lineage>
</organism>
<feature type="signal peptide" evidence="9">
    <location>
        <begin position="1"/>
        <end position="22"/>
    </location>
</feature>
<feature type="transmembrane region" description="Helical" evidence="8">
    <location>
        <begin position="652"/>
        <end position="676"/>
    </location>
</feature>
<evidence type="ECO:0000313" key="11">
    <source>
        <dbReference type="EMBL" id="ORZ36530.1"/>
    </source>
</evidence>
<comment type="similarity">
    <text evidence="2">Belongs to the bacterial solute-binding protein 1 family.</text>
</comment>
<keyword evidence="5 9" id="KW-0732">Signal</keyword>
<dbReference type="SUPFAM" id="SSF53850">
    <property type="entry name" value="Periplasmic binding protein-like II"/>
    <property type="match status" value="1"/>
</dbReference>
<dbReference type="OrthoDB" id="2157358at2759"/>
<feature type="transmembrane region" description="Helical" evidence="8">
    <location>
        <begin position="428"/>
        <end position="451"/>
    </location>
</feature>
<reference evidence="11 12" key="1">
    <citation type="submission" date="2016-07" db="EMBL/GenBank/DDBJ databases">
        <title>Pervasive Adenine N6-methylation of Active Genes in Fungi.</title>
        <authorList>
            <consortium name="DOE Joint Genome Institute"/>
            <person name="Mondo S.J."/>
            <person name="Dannebaum R.O."/>
            <person name="Kuo R.C."/>
            <person name="Labutti K."/>
            <person name="Haridas S."/>
            <person name="Kuo A."/>
            <person name="Salamov A."/>
            <person name="Ahrendt S.R."/>
            <person name="Lipzen A."/>
            <person name="Sullivan W."/>
            <person name="Andreopoulos W.B."/>
            <person name="Clum A."/>
            <person name="Lindquist E."/>
            <person name="Daum C."/>
            <person name="Ramamoorthy G.K."/>
            <person name="Gryganskyi A."/>
            <person name="Culley D."/>
            <person name="Magnuson J.K."/>
            <person name="James T.Y."/>
            <person name="O'Malley M.A."/>
            <person name="Stajich J.E."/>
            <person name="Spatafora J.W."/>
            <person name="Visel A."/>
            <person name="Grigoriev I.V."/>
        </authorList>
    </citation>
    <scope>NUCLEOTIDE SEQUENCE [LARGE SCALE GENOMIC DNA]</scope>
    <source>
        <strain evidence="11 12">PL171</strain>
    </source>
</reference>
<feature type="transmembrane region" description="Helical" evidence="8">
    <location>
        <begin position="463"/>
        <end position="485"/>
    </location>
</feature>
<keyword evidence="6 8" id="KW-1133">Transmembrane helix</keyword>
<dbReference type="GO" id="GO:0004930">
    <property type="term" value="F:G protein-coupled receptor activity"/>
    <property type="evidence" value="ECO:0007669"/>
    <property type="project" value="InterPro"/>
</dbReference>
<evidence type="ECO:0000256" key="2">
    <source>
        <dbReference type="ARBA" id="ARBA00008520"/>
    </source>
</evidence>